<keyword evidence="3" id="KW-1185">Reference proteome</keyword>
<keyword evidence="1" id="KW-0812">Transmembrane</keyword>
<keyword evidence="1" id="KW-0472">Membrane</keyword>
<feature type="transmembrane region" description="Helical" evidence="1">
    <location>
        <begin position="12"/>
        <end position="35"/>
    </location>
</feature>
<evidence type="ECO:0000313" key="2">
    <source>
        <dbReference type="EMBL" id="GAA0725243.1"/>
    </source>
</evidence>
<feature type="transmembrane region" description="Helical" evidence="1">
    <location>
        <begin position="164"/>
        <end position="186"/>
    </location>
</feature>
<evidence type="ECO:0000313" key="3">
    <source>
        <dbReference type="Proteomes" id="UP001500339"/>
    </source>
</evidence>
<protein>
    <submittedName>
        <fullName evidence="2">Uncharacterized protein</fullName>
    </submittedName>
</protein>
<dbReference type="RefSeq" id="WP_343769310.1">
    <property type="nucleotide sequence ID" value="NZ_BAAACF010000001.1"/>
</dbReference>
<organism evidence="2 3">
    <name type="scientific">Clostridium malenominatum</name>
    <dbReference type="NCBI Taxonomy" id="1539"/>
    <lineage>
        <taxon>Bacteria</taxon>
        <taxon>Bacillati</taxon>
        <taxon>Bacillota</taxon>
        <taxon>Clostridia</taxon>
        <taxon>Eubacteriales</taxon>
        <taxon>Clostridiaceae</taxon>
        <taxon>Clostridium</taxon>
    </lineage>
</organism>
<feature type="transmembrane region" description="Helical" evidence="1">
    <location>
        <begin position="107"/>
        <end position="130"/>
    </location>
</feature>
<proteinExistence type="predicted"/>
<sequence>MLNFDIQRFISCYFKIGAVMFIILLLYDLGLFYLNIFIYDLMYNLKRKSLYHPRILIYICKFEKIIDSIIYLIRLKWISSGYIINDKRELKFYKIIQENTIKSLLNVLIRFLIFSKFSVMTLIITIIVYFKISIKSLISYQNTNIIKEGYSKIYSVLSNNLNGFLTLLPSFIIVLTIIASVHFVSLKYKYHLAVRQVNKEYLVDLAKVHKELNKCLANLVYEGARNLGRALEVVYDKPQKYAIKDMIIKDTILSISYRIEDIVDDEVIWRKNRSYSNSNLKEVIPNGFCDIDAIEEVVNILEKSKKDGYYYRLHSFSVLNRNVLKLSTYRLNNKDYLNKILLTQSGISEIIKISQEGIEFYDLKNSIPNVDDIDYYNSLILKERNDLKIDIDNNIIAGIELLIDLARYVEATNKIFNLNSKKWSDIIGQILGSNK</sequence>
<name>A0ABP3UAL6_9CLOT</name>
<accession>A0ABP3UAL6</accession>
<keyword evidence="1" id="KW-1133">Transmembrane helix</keyword>
<comment type="caution">
    <text evidence="2">The sequence shown here is derived from an EMBL/GenBank/DDBJ whole genome shotgun (WGS) entry which is preliminary data.</text>
</comment>
<dbReference type="EMBL" id="BAAACF010000001">
    <property type="protein sequence ID" value="GAA0725243.1"/>
    <property type="molecule type" value="Genomic_DNA"/>
</dbReference>
<gene>
    <name evidence="2" type="ORF">GCM10008905_20250</name>
</gene>
<reference evidence="3" key="1">
    <citation type="journal article" date="2019" name="Int. J. Syst. Evol. Microbiol.">
        <title>The Global Catalogue of Microorganisms (GCM) 10K type strain sequencing project: providing services to taxonomists for standard genome sequencing and annotation.</title>
        <authorList>
            <consortium name="The Broad Institute Genomics Platform"/>
            <consortium name="The Broad Institute Genome Sequencing Center for Infectious Disease"/>
            <person name="Wu L."/>
            <person name="Ma J."/>
        </authorList>
    </citation>
    <scope>NUCLEOTIDE SEQUENCE [LARGE SCALE GENOMIC DNA]</scope>
    <source>
        <strain evidence="3">JCM 1405</strain>
    </source>
</reference>
<dbReference type="Proteomes" id="UP001500339">
    <property type="component" value="Unassembled WGS sequence"/>
</dbReference>
<evidence type="ECO:0000256" key="1">
    <source>
        <dbReference type="SAM" id="Phobius"/>
    </source>
</evidence>